<keyword evidence="1" id="KW-0472">Membrane</keyword>
<comment type="caution">
    <text evidence="2">The sequence shown here is derived from an EMBL/GenBank/DDBJ whole genome shotgun (WGS) entry which is preliminary data.</text>
</comment>
<evidence type="ECO:0000313" key="3">
    <source>
        <dbReference type="Proteomes" id="UP001367508"/>
    </source>
</evidence>
<dbReference type="AlphaFoldDB" id="A0AAN9QQX7"/>
<evidence type="ECO:0000313" key="2">
    <source>
        <dbReference type="EMBL" id="KAK7344567.1"/>
    </source>
</evidence>
<feature type="transmembrane region" description="Helical" evidence="1">
    <location>
        <begin position="65"/>
        <end position="82"/>
    </location>
</feature>
<keyword evidence="3" id="KW-1185">Reference proteome</keyword>
<gene>
    <name evidence="2" type="ORF">VNO77_14317</name>
</gene>
<keyword evidence="1" id="KW-1133">Transmembrane helix</keyword>
<name>A0AAN9QQX7_CANGL</name>
<reference evidence="2 3" key="1">
    <citation type="submission" date="2024-01" db="EMBL/GenBank/DDBJ databases">
        <title>The genomes of 5 underutilized Papilionoideae crops provide insights into root nodulation and disease resistanc.</title>
        <authorList>
            <person name="Jiang F."/>
        </authorList>
    </citation>
    <scope>NUCLEOTIDE SEQUENCE [LARGE SCALE GENOMIC DNA]</scope>
    <source>
        <strain evidence="2">LVBAO_FW01</strain>
        <tissue evidence="2">Leaves</tissue>
    </source>
</reference>
<dbReference type="Proteomes" id="UP001367508">
    <property type="component" value="Unassembled WGS sequence"/>
</dbReference>
<keyword evidence="1" id="KW-0812">Transmembrane</keyword>
<proteinExistence type="predicted"/>
<organism evidence="2 3">
    <name type="scientific">Canavalia gladiata</name>
    <name type="common">Sword bean</name>
    <name type="synonym">Dolichos gladiatus</name>
    <dbReference type="NCBI Taxonomy" id="3824"/>
    <lineage>
        <taxon>Eukaryota</taxon>
        <taxon>Viridiplantae</taxon>
        <taxon>Streptophyta</taxon>
        <taxon>Embryophyta</taxon>
        <taxon>Tracheophyta</taxon>
        <taxon>Spermatophyta</taxon>
        <taxon>Magnoliopsida</taxon>
        <taxon>eudicotyledons</taxon>
        <taxon>Gunneridae</taxon>
        <taxon>Pentapetalae</taxon>
        <taxon>rosids</taxon>
        <taxon>fabids</taxon>
        <taxon>Fabales</taxon>
        <taxon>Fabaceae</taxon>
        <taxon>Papilionoideae</taxon>
        <taxon>50 kb inversion clade</taxon>
        <taxon>NPAAA clade</taxon>
        <taxon>indigoferoid/millettioid clade</taxon>
        <taxon>Phaseoleae</taxon>
        <taxon>Canavalia</taxon>
    </lineage>
</organism>
<sequence>MCPSSSSVTGSMRPDCLSSLPWVGCRWEQRRSMKIKSILTMSVHWSAPPYLVWPLGRSCQHLEDFLVGLAITVCIPFSLFMAK</sequence>
<evidence type="ECO:0000256" key="1">
    <source>
        <dbReference type="SAM" id="Phobius"/>
    </source>
</evidence>
<accession>A0AAN9QQX7</accession>
<dbReference type="EMBL" id="JAYMYQ010000003">
    <property type="protein sequence ID" value="KAK7344567.1"/>
    <property type="molecule type" value="Genomic_DNA"/>
</dbReference>
<protein>
    <submittedName>
        <fullName evidence="2">Uncharacterized protein</fullName>
    </submittedName>
</protein>